<evidence type="ECO:0000259" key="3">
    <source>
        <dbReference type="Pfam" id="PF07261"/>
    </source>
</evidence>
<evidence type="ECO:0000256" key="2">
    <source>
        <dbReference type="SAM" id="MobiDB-lite"/>
    </source>
</evidence>
<dbReference type="Pfam" id="PF07261">
    <property type="entry name" value="DnaB_2"/>
    <property type="match status" value="1"/>
</dbReference>
<protein>
    <submittedName>
        <fullName evidence="5">Replication initiation and membrane attachment protein</fullName>
    </submittedName>
</protein>
<feature type="region of interest" description="Disordered" evidence="2">
    <location>
        <begin position="413"/>
        <end position="453"/>
    </location>
</feature>
<reference evidence="5 6" key="1">
    <citation type="submission" date="2021-01" db="EMBL/GenBank/DDBJ databases">
        <title>Genomic Encyclopedia of Type Strains, Phase IV (KMG-IV): sequencing the most valuable type-strain genomes for metagenomic binning, comparative biology and taxonomic classification.</title>
        <authorList>
            <person name="Goeker M."/>
        </authorList>
    </citation>
    <scope>NUCLEOTIDE SEQUENCE [LARGE SCALE GENOMIC DNA]</scope>
    <source>
        <strain evidence="5 6">DSM 23711</strain>
    </source>
</reference>
<dbReference type="InterPro" id="IPR058660">
    <property type="entry name" value="WHD_DnaB"/>
</dbReference>
<accession>A0ABS2N1L7</accession>
<keyword evidence="6" id="KW-1185">Reference proteome</keyword>
<name>A0ABS2N1L7_9BACI</name>
<dbReference type="InterPro" id="IPR006343">
    <property type="entry name" value="DnaB/C_C"/>
</dbReference>
<feature type="compositionally biased region" description="Polar residues" evidence="2">
    <location>
        <begin position="442"/>
        <end position="453"/>
    </location>
</feature>
<feature type="compositionally biased region" description="Polar residues" evidence="2">
    <location>
        <begin position="415"/>
        <end position="425"/>
    </location>
</feature>
<feature type="compositionally biased region" description="Basic and acidic residues" evidence="2">
    <location>
        <begin position="283"/>
        <end position="298"/>
    </location>
</feature>
<feature type="domain" description="Replicative helicase loading/DNA remodeling protein DnaB N-terminal winged helix" evidence="4">
    <location>
        <begin position="19"/>
        <end position="213"/>
    </location>
</feature>
<evidence type="ECO:0000256" key="1">
    <source>
        <dbReference type="ARBA" id="ARBA00093462"/>
    </source>
</evidence>
<dbReference type="EMBL" id="JAFBDR010000013">
    <property type="protein sequence ID" value="MBM7571958.1"/>
    <property type="molecule type" value="Genomic_DNA"/>
</dbReference>
<feature type="region of interest" description="Disordered" evidence="2">
    <location>
        <begin position="276"/>
        <end position="298"/>
    </location>
</feature>
<comment type="caution">
    <text evidence="5">The sequence shown here is derived from an EMBL/GenBank/DDBJ whole genome shotgun (WGS) entry which is preliminary data.</text>
</comment>
<feature type="domain" description="DnaB/C C-terminal" evidence="3">
    <location>
        <begin position="319"/>
        <end position="383"/>
    </location>
</feature>
<sequence length="453" mass="52141">MTANHIGKLLPVEGYFSLFRGEISTTYFQSLTHLYQPLIGIHAISLYQTLLTETQVNLNSSPQTHHTLMTYLSLPLDEIYKARLKLEGIGLLETYKKQSEPNSVYIYQLHPPFSPGEFFKDGMLSQLLYHQLGNDKYNNLYQAFVGESSYIADQSDNITARFDEVFQSQKNFQILAKNHHQQKQSEPTKTGPAISKDVIDFGWMEHMLHQRMIQPSKILTPSNRKLMTQMVVLYDLTSQELENALLWAINDENYLDVSEFKVACLDIFKSGTQKNKPNLVDQKPFREENQSKPKSKEEQFIQMLENISPRQLLEDLSGGNEASPQDLKVVGDVMTQQGLSSGVMNVLVHYVLLKTDMKLSKAYLEKIASHWARKNIKTVRQAMVLAKSENKKYQQWGSYKKQNKTNKKEVIPEWFNNSQQNNGAKSDTKQTKEDINELLKNYTKNKQSINNRG</sequence>
<evidence type="ECO:0000259" key="4">
    <source>
        <dbReference type="Pfam" id="PF25888"/>
    </source>
</evidence>
<evidence type="ECO:0000313" key="5">
    <source>
        <dbReference type="EMBL" id="MBM7571958.1"/>
    </source>
</evidence>
<proteinExistence type="inferred from homology"/>
<organism evidence="5 6">
    <name type="scientific">Aquibacillus albus</name>
    <dbReference type="NCBI Taxonomy" id="1168171"/>
    <lineage>
        <taxon>Bacteria</taxon>
        <taxon>Bacillati</taxon>
        <taxon>Bacillota</taxon>
        <taxon>Bacilli</taxon>
        <taxon>Bacillales</taxon>
        <taxon>Bacillaceae</taxon>
        <taxon>Aquibacillus</taxon>
    </lineage>
</organism>
<comment type="similarity">
    <text evidence="1">Belongs to the DnaB/DnaD family.</text>
</comment>
<dbReference type="RefSeq" id="WP_204500018.1">
    <property type="nucleotide sequence ID" value="NZ_JAFBDR010000013.1"/>
</dbReference>
<feature type="compositionally biased region" description="Basic and acidic residues" evidence="2">
    <location>
        <begin position="426"/>
        <end position="437"/>
    </location>
</feature>
<evidence type="ECO:0000313" key="6">
    <source>
        <dbReference type="Proteomes" id="UP001296943"/>
    </source>
</evidence>
<dbReference type="Proteomes" id="UP001296943">
    <property type="component" value="Unassembled WGS sequence"/>
</dbReference>
<dbReference type="Pfam" id="PF25888">
    <property type="entry name" value="WHD_DnaB"/>
    <property type="match status" value="1"/>
</dbReference>
<dbReference type="Gene3D" id="1.10.10.630">
    <property type="entry name" value="DnaD domain-like"/>
    <property type="match status" value="1"/>
</dbReference>
<dbReference type="InterPro" id="IPR034829">
    <property type="entry name" value="DnaD-like_sf"/>
</dbReference>
<gene>
    <name evidence="5" type="ORF">JOC48_002459</name>
</gene>